<name>A0ACC0JJ99_CHOFU</name>
<organism evidence="1 2">
    <name type="scientific">Choristoneura fumiferana</name>
    <name type="common">Spruce budworm moth</name>
    <name type="synonym">Archips fumiferana</name>
    <dbReference type="NCBI Taxonomy" id="7141"/>
    <lineage>
        <taxon>Eukaryota</taxon>
        <taxon>Metazoa</taxon>
        <taxon>Ecdysozoa</taxon>
        <taxon>Arthropoda</taxon>
        <taxon>Hexapoda</taxon>
        <taxon>Insecta</taxon>
        <taxon>Pterygota</taxon>
        <taxon>Neoptera</taxon>
        <taxon>Endopterygota</taxon>
        <taxon>Lepidoptera</taxon>
        <taxon>Glossata</taxon>
        <taxon>Ditrysia</taxon>
        <taxon>Tortricoidea</taxon>
        <taxon>Tortricidae</taxon>
        <taxon>Tortricinae</taxon>
        <taxon>Choristoneura</taxon>
    </lineage>
</organism>
<reference evidence="1 2" key="1">
    <citation type="journal article" date="2022" name="Genome Biol. Evol.">
        <title>The Spruce Budworm Genome: Reconstructing the Evolutionary History of Antifreeze Proteins.</title>
        <authorList>
            <person name="Beliveau C."/>
            <person name="Gagne P."/>
            <person name="Picq S."/>
            <person name="Vernygora O."/>
            <person name="Keeling C.I."/>
            <person name="Pinkney K."/>
            <person name="Doucet D."/>
            <person name="Wen F."/>
            <person name="Johnston J.S."/>
            <person name="Maaroufi H."/>
            <person name="Boyle B."/>
            <person name="Laroche J."/>
            <person name="Dewar K."/>
            <person name="Juretic N."/>
            <person name="Blackburn G."/>
            <person name="Nisole A."/>
            <person name="Brunet B."/>
            <person name="Brandao M."/>
            <person name="Lumley L."/>
            <person name="Duan J."/>
            <person name="Quan G."/>
            <person name="Lucarotti C.J."/>
            <person name="Roe A.D."/>
            <person name="Sperling F.A.H."/>
            <person name="Levesque R.C."/>
            <person name="Cusson M."/>
        </authorList>
    </citation>
    <scope>NUCLEOTIDE SEQUENCE [LARGE SCALE GENOMIC DNA]</scope>
    <source>
        <strain evidence="1">Glfc:IPQL:Cfum</strain>
    </source>
</reference>
<accession>A0ACC0JJ99</accession>
<keyword evidence="2" id="KW-1185">Reference proteome</keyword>
<evidence type="ECO:0000313" key="2">
    <source>
        <dbReference type="Proteomes" id="UP001064048"/>
    </source>
</evidence>
<proteinExistence type="predicted"/>
<dbReference type="EMBL" id="CM046104">
    <property type="protein sequence ID" value="KAI8424174.1"/>
    <property type="molecule type" value="Genomic_DNA"/>
</dbReference>
<gene>
    <name evidence="1" type="ORF">MSG28_002762</name>
</gene>
<comment type="caution">
    <text evidence="1">The sequence shown here is derived from an EMBL/GenBank/DDBJ whole genome shotgun (WGS) entry which is preliminary data.</text>
</comment>
<evidence type="ECO:0000313" key="1">
    <source>
        <dbReference type="EMBL" id="KAI8424174.1"/>
    </source>
</evidence>
<sequence>MSSNCFKCLDLVSDGVHCQHCKSDHHFECAGIRESVFRKWDGDKKKAWRCSRCRASPVREGNKQVEEISLSTILHELRETRNDLKHEITQVKNDVRNVNEKLAEFDQRLQNLESLKSGHDELVERVQEMSSTITQLRSQLSQKEQRDRINNLEIAGIPLQKSENLNCILQMICTKVGFSLLPGDVDTIHRVRRFTNSTSVFRGDRNASASGLSRGGGVAVAVRGALRPELRHDLAAPAPADELYNATGTSPYKYFTQLVWADSYQVGCGGVKFKERLDDSDYKKNRTVYRLVCNFAPRGNQVGKAVYTAGPTGSKCIYGTNKNHTSLCDTKPAVDDDIDELVDEPKNLNFTGDISDTDTTVEHNSTLNTEALAITDLNEDDNTTFDYFSHLYQLTKDYLTSTTTTKAMCNKELAVDEIVEFLKKKLSSDPTLQQLFTTTLPISTGSVFRDASVVAFLDKIYSKAVLTTTTETPNADFVNSTLLVNLVEAVIFRNTDSFQAPSEVTQEIQIRPYNFVHPVPVQAEMVPVKQNYDVTGHYFFPEDDIEEAAKETTEPDYDMSYAPSMQDVVHEIEELRKNKPTRDFLYDILETESAVESTTKFKLLSPDDMNLHTSGYSNMKIFLKEIADKSENHNAEHLISA</sequence>
<protein>
    <submittedName>
        <fullName evidence="1">Uncharacterized protein</fullName>
    </submittedName>
</protein>
<dbReference type="Proteomes" id="UP001064048">
    <property type="component" value="Chromosome 4"/>
</dbReference>